<evidence type="ECO:0000313" key="2">
    <source>
        <dbReference type="EMBL" id="KXB01995.1"/>
    </source>
</evidence>
<organism evidence="2 3">
    <name type="scientific">candidate division MSBL1 archaeon SCGC-AAA261F17</name>
    <dbReference type="NCBI Taxonomy" id="1698274"/>
    <lineage>
        <taxon>Archaea</taxon>
        <taxon>Methanobacteriati</taxon>
        <taxon>Methanobacteriota</taxon>
        <taxon>candidate division MSBL1</taxon>
    </lineage>
</organism>
<reference evidence="2 3" key="1">
    <citation type="journal article" date="2016" name="Sci. Rep.">
        <title>Metabolic traits of an uncultured archaeal lineage -MSBL1- from brine pools of the Red Sea.</title>
        <authorList>
            <person name="Mwirichia R."/>
            <person name="Alam I."/>
            <person name="Rashid M."/>
            <person name="Vinu M."/>
            <person name="Ba-Alawi W."/>
            <person name="Anthony Kamau A."/>
            <person name="Kamanda Ngugi D."/>
            <person name="Goker M."/>
            <person name="Klenk H.P."/>
            <person name="Bajic V."/>
            <person name="Stingl U."/>
        </authorList>
    </citation>
    <scope>NUCLEOTIDE SEQUENCE [LARGE SCALE GENOMIC DNA]</scope>
    <source>
        <strain evidence="2">SCGC-AAA261F17</strain>
    </source>
</reference>
<comment type="caution">
    <text evidence="2">The sequence shown here is derived from an EMBL/GenBank/DDBJ whole genome shotgun (WGS) entry which is preliminary data.</text>
</comment>
<name>A0A133V6C8_9EURY</name>
<dbReference type="EMBL" id="LHXY01000017">
    <property type="protein sequence ID" value="KXB01995.1"/>
    <property type="molecule type" value="Genomic_DNA"/>
</dbReference>
<keyword evidence="3" id="KW-1185">Reference proteome</keyword>
<keyword evidence="1" id="KW-1277">Toxin-antitoxin system</keyword>
<protein>
    <recommendedName>
        <fullName evidence="4">Antitoxin</fullName>
    </recommendedName>
</protein>
<evidence type="ECO:0000256" key="1">
    <source>
        <dbReference type="ARBA" id="ARBA00022649"/>
    </source>
</evidence>
<evidence type="ECO:0000313" key="3">
    <source>
        <dbReference type="Proteomes" id="UP000070035"/>
    </source>
</evidence>
<accession>A0A133V6C8</accession>
<dbReference type="AlphaFoldDB" id="A0A133V6C8"/>
<dbReference type="Pfam" id="PF02697">
    <property type="entry name" value="VAPB_antitox"/>
    <property type="match status" value="1"/>
</dbReference>
<evidence type="ECO:0008006" key="4">
    <source>
        <dbReference type="Google" id="ProtNLM"/>
    </source>
</evidence>
<sequence length="74" mass="8748">MTKTISLSDKAYKFLSELKESGESFSDVVSRLARRDRSILRHAGSWKGSEEELEEIEKHIYEIRRTTRLREVDF</sequence>
<gene>
    <name evidence="2" type="ORF">AKJ44_01660</name>
</gene>
<dbReference type="Proteomes" id="UP000070035">
    <property type="component" value="Unassembled WGS sequence"/>
</dbReference>
<proteinExistence type="predicted"/>
<dbReference type="InterPro" id="IPR003847">
    <property type="entry name" value="Put_antitoxin"/>
</dbReference>